<accession>A0A517KYY1</accession>
<evidence type="ECO:0000313" key="2">
    <source>
        <dbReference type="EMBL" id="QDS68587.1"/>
    </source>
</evidence>
<feature type="compositionally biased region" description="Low complexity" evidence="1">
    <location>
        <begin position="1"/>
        <end position="45"/>
    </location>
</feature>
<protein>
    <submittedName>
        <fullName evidence="2">Uncharacterized protein</fullName>
    </submittedName>
</protein>
<dbReference type="Proteomes" id="UP000316270">
    <property type="component" value="Chromosome 2"/>
</dbReference>
<dbReference type="AlphaFoldDB" id="A0A517KYY1"/>
<evidence type="ECO:0000313" key="3">
    <source>
        <dbReference type="Proteomes" id="UP000316270"/>
    </source>
</evidence>
<feature type="compositionally biased region" description="Acidic residues" evidence="1">
    <location>
        <begin position="46"/>
        <end position="61"/>
    </location>
</feature>
<feature type="region of interest" description="Disordered" evidence="1">
    <location>
        <begin position="1"/>
        <end position="61"/>
    </location>
</feature>
<keyword evidence="3" id="KW-1185">Reference proteome</keyword>
<name>A0A517KYY1_9PEZI</name>
<sequence length="280" mass="30719">MSSPAATAAATPTTALTTDIHTDPTPAASTAAAAATTDTHAPAPDNDSDATNDNNATDDDDDMPFWAKCVEAVVKPTYKYILVPTGRFIQFVYFPAGGRVNDEAIGICDDMRYWNEVVMRAIDDQQYPEVPVPEDLTGFDRVLWRLTSPAWRWRQLYRGYLRLKWFRQSRSFSEQPRITDELSYFDGIMQSRPVEEVYLIYRSFYQRAGFDKAQLSTLEQFTASWTESWQGEQAAGATGEAAGAAEGRQAAGAGEAAEAAEAAEGRQAEGAGEAAVEGRN</sequence>
<gene>
    <name evidence="2" type="ORF">FKW77_000685</name>
</gene>
<feature type="region of interest" description="Disordered" evidence="1">
    <location>
        <begin position="232"/>
        <end position="280"/>
    </location>
</feature>
<feature type="compositionally biased region" description="Low complexity" evidence="1">
    <location>
        <begin position="232"/>
        <end position="262"/>
    </location>
</feature>
<dbReference type="EMBL" id="CP042186">
    <property type="protein sequence ID" value="QDS68587.1"/>
    <property type="molecule type" value="Genomic_DNA"/>
</dbReference>
<proteinExistence type="predicted"/>
<organism evidence="2 3">
    <name type="scientific">Venturia effusa</name>
    <dbReference type="NCBI Taxonomy" id="50376"/>
    <lineage>
        <taxon>Eukaryota</taxon>
        <taxon>Fungi</taxon>
        <taxon>Dikarya</taxon>
        <taxon>Ascomycota</taxon>
        <taxon>Pezizomycotina</taxon>
        <taxon>Dothideomycetes</taxon>
        <taxon>Pleosporomycetidae</taxon>
        <taxon>Venturiales</taxon>
        <taxon>Venturiaceae</taxon>
        <taxon>Venturia</taxon>
    </lineage>
</organism>
<evidence type="ECO:0000256" key="1">
    <source>
        <dbReference type="SAM" id="MobiDB-lite"/>
    </source>
</evidence>
<feature type="compositionally biased region" description="Low complexity" evidence="1">
    <location>
        <begin position="268"/>
        <end position="280"/>
    </location>
</feature>
<reference evidence="2 3" key="1">
    <citation type="submission" date="2019-07" db="EMBL/GenBank/DDBJ databases">
        <title>Finished genome of Venturia effusa.</title>
        <authorList>
            <person name="Young C.A."/>
            <person name="Cox M.P."/>
            <person name="Ganley A.R.D."/>
            <person name="David W.J."/>
        </authorList>
    </citation>
    <scope>NUCLEOTIDE SEQUENCE [LARGE SCALE GENOMIC DNA]</scope>
    <source>
        <strain evidence="3">albino</strain>
    </source>
</reference>